<dbReference type="InterPro" id="IPR009009">
    <property type="entry name" value="RlpA-like_DPBB"/>
</dbReference>
<feature type="compositionally biased region" description="Low complexity" evidence="2">
    <location>
        <begin position="176"/>
        <end position="193"/>
    </location>
</feature>
<dbReference type="InterPro" id="IPR036908">
    <property type="entry name" value="RlpA-like_sf"/>
</dbReference>
<dbReference type="SUPFAM" id="SSF50685">
    <property type="entry name" value="Barwin-like endoglucanases"/>
    <property type="match status" value="1"/>
</dbReference>
<feature type="compositionally biased region" description="Polar residues" evidence="2">
    <location>
        <begin position="120"/>
        <end position="139"/>
    </location>
</feature>
<dbReference type="PANTHER" id="PTHR31836">
    <property type="match status" value="1"/>
</dbReference>
<comment type="caution">
    <text evidence="5">The sequence shown here is derived from an EMBL/GenBank/DDBJ whole genome shotgun (WGS) entry which is preliminary data.</text>
</comment>
<feature type="domain" description="RlpA-like protein double-psi beta-barrel" evidence="4">
    <location>
        <begin position="208"/>
        <end position="300"/>
    </location>
</feature>
<feature type="signal peptide" evidence="3">
    <location>
        <begin position="1"/>
        <end position="22"/>
    </location>
</feature>
<evidence type="ECO:0000259" key="4">
    <source>
        <dbReference type="Pfam" id="PF03330"/>
    </source>
</evidence>
<feature type="region of interest" description="Disordered" evidence="2">
    <location>
        <begin position="61"/>
        <end position="202"/>
    </location>
</feature>
<sequence>MKSTTIILAVALALSSTSPVFGMPYSLDLMPDVPARPPAWMKRSLLDHQSTDDAPTTVVKRATGQANAKSSYSSKKYAKAGDDDDGGDGDDDDDDDCDELSDAEDEPKGFANHYFKMGGNATTSGRTPSVPSTQSNSYKPTARYSPAPGYSGSRNGQSTSSKGWYTSPTRPPNVASYSSYSQSSSSSSYSQSSTHSQYGENGSAGSYHGKATFFSQDGNPGACGKTHQDSDYIVAIQSEMYEGGKFCGKTVVVTRKSTGQSIRCIAADACPGCPSNQSLDLSIAAFNALGKAEEGVFDITWDVVD</sequence>
<evidence type="ECO:0000313" key="6">
    <source>
        <dbReference type="Proteomes" id="UP000235392"/>
    </source>
</evidence>
<dbReference type="InterPro" id="IPR051477">
    <property type="entry name" value="Expansin_CellWall"/>
</dbReference>
<evidence type="ECO:0000256" key="1">
    <source>
        <dbReference type="ARBA" id="ARBA00022729"/>
    </source>
</evidence>
<dbReference type="CDD" id="cd22191">
    <property type="entry name" value="DPBB_RlpA_EXP_N-like"/>
    <property type="match status" value="1"/>
</dbReference>
<organism evidence="5 6">
    <name type="scientific">Puccinia coronata f. sp. avenae</name>
    <dbReference type="NCBI Taxonomy" id="200324"/>
    <lineage>
        <taxon>Eukaryota</taxon>
        <taxon>Fungi</taxon>
        <taxon>Dikarya</taxon>
        <taxon>Basidiomycota</taxon>
        <taxon>Pucciniomycotina</taxon>
        <taxon>Pucciniomycetes</taxon>
        <taxon>Pucciniales</taxon>
        <taxon>Pucciniaceae</taxon>
        <taxon>Puccinia</taxon>
    </lineage>
</organism>
<evidence type="ECO:0000313" key="5">
    <source>
        <dbReference type="EMBL" id="PLW45126.1"/>
    </source>
</evidence>
<dbReference type="AlphaFoldDB" id="A0A2N5V5F2"/>
<gene>
    <name evidence="5" type="ORF">PCASD_04571</name>
</gene>
<feature type="compositionally biased region" description="Acidic residues" evidence="2">
    <location>
        <begin position="82"/>
        <end position="105"/>
    </location>
</feature>
<keyword evidence="1 3" id="KW-0732">Signal</keyword>
<accession>A0A2N5V5F2</accession>
<feature type="compositionally biased region" description="Polar residues" evidence="2">
    <location>
        <begin position="152"/>
        <end position="168"/>
    </location>
</feature>
<reference evidence="5 6" key="1">
    <citation type="submission" date="2017-11" db="EMBL/GenBank/DDBJ databases">
        <title>De novo assembly and phasing of dikaryotic genomes from two isolates of Puccinia coronata f. sp. avenae, the causal agent of oat crown rust.</title>
        <authorList>
            <person name="Miller M.E."/>
            <person name="Zhang Y."/>
            <person name="Omidvar V."/>
            <person name="Sperschneider J."/>
            <person name="Schwessinger B."/>
            <person name="Raley C."/>
            <person name="Palmer J.M."/>
            <person name="Garnica D."/>
            <person name="Upadhyaya N."/>
            <person name="Rathjen J."/>
            <person name="Taylor J.M."/>
            <person name="Park R.F."/>
            <person name="Dodds P.N."/>
            <person name="Hirsch C.D."/>
            <person name="Kianian S.F."/>
            <person name="Figueroa M."/>
        </authorList>
    </citation>
    <scope>NUCLEOTIDE SEQUENCE [LARGE SCALE GENOMIC DNA]</scope>
    <source>
        <strain evidence="5">12SD80</strain>
    </source>
</reference>
<evidence type="ECO:0000256" key="3">
    <source>
        <dbReference type="SAM" id="SignalP"/>
    </source>
</evidence>
<proteinExistence type="predicted"/>
<feature type="compositionally biased region" description="Low complexity" evidence="2">
    <location>
        <begin position="66"/>
        <end position="75"/>
    </location>
</feature>
<dbReference type="EMBL" id="PGCI01000051">
    <property type="protein sequence ID" value="PLW45126.1"/>
    <property type="molecule type" value="Genomic_DNA"/>
</dbReference>
<evidence type="ECO:0000256" key="2">
    <source>
        <dbReference type="SAM" id="MobiDB-lite"/>
    </source>
</evidence>
<protein>
    <recommendedName>
        <fullName evidence="4">RlpA-like protein double-psi beta-barrel domain-containing protein</fullName>
    </recommendedName>
</protein>
<dbReference type="Gene3D" id="2.40.40.10">
    <property type="entry name" value="RlpA-like domain"/>
    <property type="match status" value="1"/>
</dbReference>
<name>A0A2N5V5F2_9BASI</name>
<feature type="chain" id="PRO_5014698010" description="RlpA-like protein double-psi beta-barrel domain-containing protein" evidence="3">
    <location>
        <begin position="23"/>
        <end position="305"/>
    </location>
</feature>
<dbReference type="Pfam" id="PF03330">
    <property type="entry name" value="DPBB_1"/>
    <property type="match status" value="1"/>
</dbReference>
<dbReference type="PANTHER" id="PTHR31836:SF29">
    <property type="entry name" value="RLPA-LIKE PROTEIN DOUBLE-PSI BETA-BARREL DOMAIN-CONTAINING PROTEIN"/>
    <property type="match status" value="1"/>
</dbReference>
<dbReference type="Proteomes" id="UP000235392">
    <property type="component" value="Unassembled WGS sequence"/>
</dbReference>